<dbReference type="Proteomes" id="UP001621418">
    <property type="component" value="Chromosome"/>
</dbReference>
<reference evidence="1 2" key="1">
    <citation type="submission" date="2022-10" db="EMBL/GenBank/DDBJ databases">
        <title>The complete genomes of actinobacterial strains from the NBC collection.</title>
        <authorList>
            <person name="Joergensen T.S."/>
            <person name="Alvarez Arevalo M."/>
            <person name="Sterndorff E.B."/>
            <person name="Faurdal D."/>
            <person name="Vuksanovic O."/>
            <person name="Mourched A.-S."/>
            <person name="Charusanti P."/>
            <person name="Shaw S."/>
            <person name="Blin K."/>
            <person name="Weber T."/>
        </authorList>
    </citation>
    <scope>NUCLEOTIDE SEQUENCE [LARGE SCALE GENOMIC DNA]</scope>
    <source>
        <strain evidence="1 2">NBC_01413</strain>
    </source>
</reference>
<sequence>MTDSRHRAPSTPSMDPTSTAIVLATCVLLPLGLAASTQSPTVASPGAAGLGAAMTMSSKMPGLHSL</sequence>
<proteinExistence type="predicted"/>
<protein>
    <submittedName>
        <fullName evidence="1">Uncharacterized protein</fullName>
    </submittedName>
</protein>
<name>A0ABZ1N2W4_9NOCA</name>
<evidence type="ECO:0000313" key="1">
    <source>
        <dbReference type="EMBL" id="WTY34230.1"/>
    </source>
</evidence>
<accession>A0ABZ1N2W4</accession>
<gene>
    <name evidence="1" type="ORF">OG308_23255</name>
</gene>
<keyword evidence="2" id="KW-1185">Reference proteome</keyword>
<dbReference type="RefSeq" id="WP_357363145.1">
    <property type="nucleotide sequence ID" value="NZ_CP109527.1"/>
</dbReference>
<organism evidence="1 2">
    <name type="scientific">Nocardia salmonicida</name>
    <dbReference type="NCBI Taxonomy" id="53431"/>
    <lineage>
        <taxon>Bacteria</taxon>
        <taxon>Bacillati</taxon>
        <taxon>Actinomycetota</taxon>
        <taxon>Actinomycetes</taxon>
        <taxon>Mycobacteriales</taxon>
        <taxon>Nocardiaceae</taxon>
        <taxon>Nocardia</taxon>
    </lineage>
</organism>
<dbReference type="EMBL" id="CP109527">
    <property type="protein sequence ID" value="WTY34230.1"/>
    <property type="molecule type" value="Genomic_DNA"/>
</dbReference>
<evidence type="ECO:0000313" key="2">
    <source>
        <dbReference type="Proteomes" id="UP001621418"/>
    </source>
</evidence>